<dbReference type="GO" id="GO:0051539">
    <property type="term" value="F:4 iron, 4 sulfur cluster binding"/>
    <property type="evidence" value="ECO:0007669"/>
    <property type="project" value="UniProtKB-KW"/>
</dbReference>
<dbReference type="PANTHER" id="PTHR33693">
    <property type="entry name" value="TYPE-5 URACIL-DNA GLYCOSYLASE"/>
    <property type="match status" value="1"/>
</dbReference>
<protein>
    <submittedName>
        <fullName evidence="9">Uracil-DNA glycosylase</fullName>
    </submittedName>
</protein>
<dbReference type="GO" id="GO:0006281">
    <property type="term" value="P:DNA repair"/>
    <property type="evidence" value="ECO:0007669"/>
    <property type="project" value="UniProtKB-KW"/>
</dbReference>
<keyword evidence="6" id="KW-0411">Iron-sulfur</keyword>
<dbReference type="CDD" id="cd10030">
    <property type="entry name" value="UDG-F4_TTUDGA_SPO1dp_like"/>
    <property type="match status" value="1"/>
</dbReference>
<dbReference type="AlphaFoldDB" id="A0A2T6G1I0"/>
<comment type="caution">
    <text evidence="9">The sequence shown here is derived from an EMBL/GenBank/DDBJ whole genome shotgun (WGS) entry which is preliminary data.</text>
</comment>
<dbReference type="Gene3D" id="3.40.470.10">
    <property type="entry name" value="Uracil-DNA glycosylase-like domain"/>
    <property type="match status" value="1"/>
</dbReference>
<name>A0A2T6G1I0_9BACL</name>
<accession>A0A2T6G1I0</accession>
<proteinExistence type="predicted"/>
<keyword evidence="7" id="KW-0234">DNA repair</keyword>
<evidence type="ECO:0000256" key="5">
    <source>
        <dbReference type="ARBA" id="ARBA00023004"/>
    </source>
</evidence>
<dbReference type="GO" id="GO:0046872">
    <property type="term" value="F:metal ion binding"/>
    <property type="evidence" value="ECO:0007669"/>
    <property type="project" value="UniProtKB-KW"/>
</dbReference>
<dbReference type="GO" id="GO:0097506">
    <property type="term" value="F:deaminated base DNA N-glycosylase activity"/>
    <property type="evidence" value="ECO:0007669"/>
    <property type="project" value="UniProtKB-ARBA"/>
</dbReference>
<dbReference type="InterPro" id="IPR036895">
    <property type="entry name" value="Uracil-DNA_glycosylase-like_sf"/>
</dbReference>
<keyword evidence="2" id="KW-0479">Metal-binding</keyword>
<evidence type="ECO:0000256" key="7">
    <source>
        <dbReference type="ARBA" id="ARBA00023204"/>
    </source>
</evidence>
<evidence type="ECO:0000256" key="2">
    <source>
        <dbReference type="ARBA" id="ARBA00022723"/>
    </source>
</evidence>
<feature type="domain" description="Uracil-DNA glycosylase-like" evidence="8">
    <location>
        <begin position="35"/>
        <end position="181"/>
    </location>
</feature>
<evidence type="ECO:0000259" key="8">
    <source>
        <dbReference type="SMART" id="SM00986"/>
    </source>
</evidence>
<dbReference type="EMBL" id="PYHP01000043">
    <property type="protein sequence ID" value="PUA37985.1"/>
    <property type="molecule type" value="Genomic_DNA"/>
</dbReference>
<evidence type="ECO:0000256" key="3">
    <source>
        <dbReference type="ARBA" id="ARBA00022763"/>
    </source>
</evidence>
<gene>
    <name evidence="9" type="ORF">C8Z91_16400</name>
</gene>
<sequence length="207" mass="22782">MTDNDPIALPEEAAPPYAASCRLCELANQRTRVIWGEGNPEGRVIMLLDNPGAREDREGRAFVCGTRATLQLGAAEAGLDMNDVYVTYVLKCRPIRKYDKEAARNSCRAHLLSQLELKRPKLMICLGNVAIQAFIQDPEAEVKRLRGSWYDIGGLPTTVSYHPLAVRRRPGLMRLFVEDLGWVAAKSGETGTEAIATSSGPWPEKGS</sequence>
<keyword evidence="5" id="KW-0408">Iron</keyword>
<dbReference type="InterPro" id="IPR051536">
    <property type="entry name" value="UDG_Type-4/5"/>
</dbReference>
<keyword evidence="1" id="KW-0004">4Fe-4S</keyword>
<reference evidence="9 10" key="1">
    <citation type="submission" date="2018-03" db="EMBL/GenBank/DDBJ databases">
        <title>Genome sequence of Paenibacillus elgii strain AC13 an antimicrobial compound producing bacteria.</title>
        <authorList>
            <person name="Kurokawa A.S."/>
            <person name="Araujo J.F."/>
            <person name="Costa R.A."/>
            <person name="Ortega D.B."/>
            <person name="Pires A.S."/>
            <person name="Pappas G.J.Jr."/>
            <person name="Franco O.L."/>
            <person name="Barreto C."/>
            <person name="Magalhaes B.S."/>
            <person name="Kruger R.H."/>
        </authorList>
    </citation>
    <scope>NUCLEOTIDE SEQUENCE [LARGE SCALE GENOMIC DNA]</scope>
    <source>
        <strain evidence="9 10">AC13</strain>
    </source>
</reference>
<evidence type="ECO:0000256" key="4">
    <source>
        <dbReference type="ARBA" id="ARBA00022801"/>
    </source>
</evidence>
<organism evidence="9 10">
    <name type="scientific">Paenibacillus elgii</name>
    <dbReference type="NCBI Taxonomy" id="189691"/>
    <lineage>
        <taxon>Bacteria</taxon>
        <taxon>Bacillati</taxon>
        <taxon>Bacillota</taxon>
        <taxon>Bacilli</taxon>
        <taxon>Bacillales</taxon>
        <taxon>Paenibacillaceae</taxon>
        <taxon>Paenibacillus</taxon>
    </lineage>
</organism>
<evidence type="ECO:0000313" key="10">
    <source>
        <dbReference type="Proteomes" id="UP000244184"/>
    </source>
</evidence>
<dbReference type="PANTHER" id="PTHR33693:SF9">
    <property type="entry name" value="TYPE-4 URACIL-DNA GLYCOSYLASE"/>
    <property type="match status" value="1"/>
</dbReference>
<dbReference type="Pfam" id="PF03167">
    <property type="entry name" value="UDG"/>
    <property type="match status" value="1"/>
</dbReference>
<dbReference type="RefSeq" id="WP_108532275.1">
    <property type="nucleotide sequence ID" value="NZ_PYHP01000043.1"/>
</dbReference>
<dbReference type="SMART" id="SM00986">
    <property type="entry name" value="UDG"/>
    <property type="match status" value="1"/>
</dbReference>
<dbReference type="SMART" id="SM00987">
    <property type="entry name" value="UreE_C"/>
    <property type="match status" value="1"/>
</dbReference>
<dbReference type="SUPFAM" id="SSF52141">
    <property type="entry name" value="Uracil-DNA glycosylase-like"/>
    <property type="match status" value="1"/>
</dbReference>
<evidence type="ECO:0000313" key="9">
    <source>
        <dbReference type="EMBL" id="PUA37985.1"/>
    </source>
</evidence>
<evidence type="ECO:0000256" key="6">
    <source>
        <dbReference type="ARBA" id="ARBA00023014"/>
    </source>
</evidence>
<evidence type="ECO:0000256" key="1">
    <source>
        <dbReference type="ARBA" id="ARBA00022485"/>
    </source>
</evidence>
<dbReference type="Proteomes" id="UP000244184">
    <property type="component" value="Unassembled WGS sequence"/>
</dbReference>
<keyword evidence="4" id="KW-0378">Hydrolase</keyword>
<keyword evidence="3" id="KW-0227">DNA damage</keyword>
<dbReference type="InterPro" id="IPR005122">
    <property type="entry name" value="Uracil-DNA_glycosylase-like"/>
</dbReference>